<reference evidence="1 2" key="1">
    <citation type="submission" date="2018-12" db="EMBL/GenBank/DDBJ databases">
        <authorList>
            <consortium name="Pathogen Informatics"/>
        </authorList>
    </citation>
    <scope>NUCLEOTIDE SEQUENCE [LARGE SCALE GENOMIC DNA]</scope>
    <source>
        <strain evidence="1 2">NCTC10126</strain>
    </source>
</reference>
<dbReference type="EMBL" id="UZVY01000007">
    <property type="protein sequence ID" value="VDR42576.1"/>
    <property type="molecule type" value="Genomic_DNA"/>
</dbReference>
<keyword evidence="1" id="KW-0689">Ribosomal protein</keyword>
<evidence type="ECO:0000313" key="2">
    <source>
        <dbReference type="Proteomes" id="UP000280036"/>
    </source>
</evidence>
<dbReference type="AlphaFoldDB" id="A0A3P8MF01"/>
<dbReference type="Proteomes" id="UP000280036">
    <property type="component" value="Unassembled WGS sequence"/>
</dbReference>
<evidence type="ECO:0000313" key="1">
    <source>
        <dbReference type="EMBL" id="VDR42576.1"/>
    </source>
</evidence>
<organism evidence="1 2">
    <name type="scientific">Mycoplasmopsis caviae</name>
    <dbReference type="NCBI Taxonomy" id="55603"/>
    <lineage>
        <taxon>Bacteria</taxon>
        <taxon>Bacillati</taxon>
        <taxon>Mycoplasmatota</taxon>
        <taxon>Mycoplasmoidales</taxon>
        <taxon>Metamycoplasmataceae</taxon>
        <taxon>Mycoplasmopsis</taxon>
    </lineage>
</organism>
<name>A0A3P8MF01_9BACT</name>
<protein>
    <submittedName>
        <fullName evidence="1">30S ribosomal protein S12</fullName>
    </submittedName>
</protein>
<accession>A0A3P8MF01</accession>
<gene>
    <name evidence="1" type="ORF">NCTC10126_01103</name>
</gene>
<proteinExistence type="predicted"/>
<sequence>MPTTNQLVTSGRVSKVRKQKHLLWTLVSIP</sequence>
<keyword evidence="1" id="KW-0687">Ribonucleoprotein</keyword>
<dbReference type="GO" id="GO:0005840">
    <property type="term" value="C:ribosome"/>
    <property type="evidence" value="ECO:0007669"/>
    <property type="project" value="UniProtKB-KW"/>
</dbReference>